<dbReference type="AlphaFoldDB" id="A0AAD5VAY3"/>
<dbReference type="Proteomes" id="UP001212997">
    <property type="component" value="Unassembled WGS sequence"/>
</dbReference>
<protein>
    <submittedName>
        <fullName evidence="1">Uncharacterized protein</fullName>
    </submittedName>
</protein>
<sequence length="99" mass="10432">MEPAADGVHTVTTFIPRQVSNPQLRGYAIPFVPTPAPQAAPPVNVDSPRLSANATVFIPGSSSVVLNPPQGSVSSADSTLEFDDLTEAISRHESNYELS</sequence>
<comment type="caution">
    <text evidence="1">The sequence shown here is derived from an EMBL/GenBank/DDBJ whole genome shotgun (WGS) entry which is preliminary data.</text>
</comment>
<organism evidence="1 2">
    <name type="scientific">Meripilus lineatus</name>
    <dbReference type="NCBI Taxonomy" id="2056292"/>
    <lineage>
        <taxon>Eukaryota</taxon>
        <taxon>Fungi</taxon>
        <taxon>Dikarya</taxon>
        <taxon>Basidiomycota</taxon>
        <taxon>Agaricomycotina</taxon>
        <taxon>Agaricomycetes</taxon>
        <taxon>Polyporales</taxon>
        <taxon>Meripilaceae</taxon>
        <taxon>Meripilus</taxon>
    </lineage>
</organism>
<dbReference type="EMBL" id="JANAWD010000027">
    <property type="protein sequence ID" value="KAJ3490482.1"/>
    <property type="molecule type" value="Genomic_DNA"/>
</dbReference>
<reference evidence="1" key="1">
    <citation type="submission" date="2022-07" db="EMBL/GenBank/DDBJ databases">
        <title>Genome Sequence of Physisporinus lineatus.</title>
        <authorList>
            <person name="Buettner E."/>
        </authorList>
    </citation>
    <scope>NUCLEOTIDE SEQUENCE</scope>
    <source>
        <strain evidence="1">VT162</strain>
    </source>
</reference>
<accession>A0AAD5VAY3</accession>
<gene>
    <name evidence="1" type="ORF">NLI96_g1409</name>
</gene>
<evidence type="ECO:0000313" key="2">
    <source>
        <dbReference type="Proteomes" id="UP001212997"/>
    </source>
</evidence>
<name>A0AAD5VAY3_9APHY</name>
<evidence type="ECO:0000313" key="1">
    <source>
        <dbReference type="EMBL" id="KAJ3490482.1"/>
    </source>
</evidence>
<keyword evidence="2" id="KW-1185">Reference proteome</keyword>
<proteinExistence type="predicted"/>